<name>Q6A630_CUTAK</name>
<dbReference type="Proteomes" id="UP000000603">
    <property type="component" value="Chromosome"/>
</dbReference>
<dbReference type="EnsemblBacteria" id="AAT83783">
    <property type="protein sequence ID" value="AAT83783"/>
    <property type="gene ID" value="PPA2072"/>
</dbReference>
<dbReference type="AlphaFoldDB" id="Q6A630"/>
<protein>
    <submittedName>
        <fullName evidence="1">Uncharacterized protein</fullName>
    </submittedName>
</protein>
<dbReference type="SUPFAM" id="SSF46458">
    <property type="entry name" value="Globin-like"/>
    <property type="match status" value="1"/>
</dbReference>
<dbReference type="HOGENOM" id="CLU_2524816_0_0_11"/>
<evidence type="ECO:0000313" key="1">
    <source>
        <dbReference type="EMBL" id="AAT83783.1"/>
    </source>
</evidence>
<accession>Q6A630</accession>
<gene>
    <name evidence="1" type="ordered locus">PPA2072</name>
</gene>
<sequence>MDAFETLVRLFYEGVRCDEVLWPIYDQNDLGGVIATQPLSWPASGLLVSPATSSRRRARLRCWLWSGRRESNPRIQLGKLTLYH</sequence>
<organism evidence="1 2">
    <name type="scientific">Cutibacterium acnes (strain DSM 16379 / KPA171202)</name>
    <name type="common">Propionibacterium acnes</name>
    <dbReference type="NCBI Taxonomy" id="267747"/>
    <lineage>
        <taxon>Bacteria</taxon>
        <taxon>Bacillati</taxon>
        <taxon>Actinomycetota</taxon>
        <taxon>Actinomycetes</taxon>
        <taxon>Propionibacteriales</taxon>
        <taxon>Propionibacteriaceae</taxon>
        <taxon>Cutibacterium</taxon>
    </lineage>
</organism>
<dbReference type="KEGG" id="pac:PPA2072"/>
<proteinExistence type="predicted"/>
<evidence type="ECO:0000313" key="2">
    <source>
        <dbReference type="Proteomes" id="UP000000603"/>
    </source>
</evidence>
<dbReference type="EMBL" id="AE017283">
    <property type="protein sequence ID" value="AAT83783.1"/>
    <property type="molecule type" value="Genomic_DNA"/>
</dbReference>
<reference evidence="1 2" key="1">
    <citation type="journal article" date="2004" name="Science">
        <title>The complete genome sequence of Propionibacterium acnes, a commensal of human skin.</title>
        <authorList>
            <person name="Bruggemann H."/>
            <person name="Henne A."/>
            <person name="Hoster F."/>
            <person name="Liesegang H."/>
            <person name="Wiezer A."/>
            <person name="Strittmatter A."/>
            <person name="Hujer S."/>
            <person name="Durre P."/>
            <person name="Gottschalk G."/>
        </authorList>
    </citation>
    <scope>NUCLEOTIDE SEQUENCE [LARGE SCALE GENOMIC DNA]</scope>
    <source>
        <strain evidence="2">DSM 16379 / KPA171202</strain>
    </source>
</reference>
<dbReference type="InterPro" id="IPR009050">
    <property type="entry name" value="Globin-like_sf"/>
</dbReference>